<dbReference type="Pfam" id="PF03685">
    <property type="entry name" value="UPF0147"/>
    <property type="match status" value="1"/>
</dbReference>
<accession>A0A5Q0UFR0</accession>
<dbReference type="InterPro" id="IPR005354">
    <property type="entry name" value="UPF0147"/>
</dbReference>
<proteinExistence type="inferred from homology"/>
<organism evidence="2 3">
    <name type="scientific">Candidatus Nanohalobium constans</name>
    <dbReference type="NCBI Taxonomy" id="2565781"/>
    <lineage>
        <taxon>Archaea</taxon>
        <taxon>Candidatus Nanohalarchaeota</taxon>
        <taxon>Candidatus Nanohalobia</taxon>
        <taxon>Candidatus Nanohalobiales</taxon>
        <taxon>Candidatus Nanohalobiaceae</taxon>
        <taxon>Candidatus Nanohalobium</taxon>
    </lineage>
</organism>
<dbReference type="EMBL" id="CP040089">
    <property type="protein sequence ID" value="QGA80462.1"/>
    <property type="molecule type" value="Genomic_DNA"/>
</dbReference>
<dbReference type="OrthoDB" id="65304at2157"/>
<reference evidence="3" key="1">
    <citation type="submission" date="2019-05" db="EMBL/GenBank/DDBJ databases">
        <title>Candidatus Nanohalobium constans, a novel model system to study the DPANN nano-sized archaea: genomic and physiological characterization of a nanoarchaeon co-cultured with its chitinotrophic host.</title>
        <authorList>
            <person name="La Cono V."/>
            <person name="Arcadi E."/>
            <person name="Crisafi F."/>
            <person name="Denaro R."/>
            <person name="La Spada G."/>
            <person name="Messina E."/>
            <person name="Smedile F."/>
            <person name="Toshchakov S.V."/>
            <person name="Shevchenko M.A."/>
            <person name="Golyshin P.N."/>
            <person name="Golyshina O.V."/>
            <person name="Ferrer M."/>
            <person name="Rohde M."/>
            <person name="Mushegian A."/>
            <person name="Sorokin D.Y."/>
            <person name="Giuliano L."/>
            <person name="Yakimov M.M."/>
        </authorList>
    </citation>
    <scope>NUCLEOTIDE SEQUENCE [LARGE SCALE GENOMIC DNA]</scope>
    <source>
        <strain evidence="3">LC1Nh</strain>
    </source>
</reference>
<dbReference type="Proteomes" id="UP000377803">
    <property type="component" value="Chromosome"/>
</dbReference>
<dbReference type="SUPFAM" id="SSF158436">
    <property type="entry name" value="Ta0600-like"/>
    <property type="match status" value="1"/>
</dbReference>
<evidence type="ECO:0000256" key="1">
    <source>
        <dbReference type="ARBA" id="ARBA00005958"/>
    </source>
</evidence>
<evidence type="ECO:0000313" key="3">
    <source>
        <dbReference type="Proteomes" id="UP000377803"/>
    </source>
</evidence>
<comment type="similarity">
    <text evidence="1">Belongs to the UPF0147 family.</text>
</comment>
<dbReference type="GeneID" id="42364950"/>
<sequence>MPVEEVVDRMQDMADQDSLPSNVSEMLEEAAEELKDEDRDLSVRVNAASSILDQVSNDPNIRQHTRTEIWNLASKVEGLE</sequence>
<gene>
    <name evidence="2" type="ORF">LC1Nh_0565</name>
</gene>
<dbReference type="KEGG" id="ncon:LC1Nh_0565"/>
<dbReference type="RefSeq" id="WP_153550202.1">
    <property type="nucleotide sequence ID" value="NZ_CP040089.1"/>
</dbReference>
<dbReference type="InterPro" id="IPR023130">
    <property type="entry name" value="Ta0600-like_sf"/>
</dbReference>
<protein>
    <submittedName>
        <fullName evidence="2">Uncharacterized protein</fullName>
    </submittedName>
</protein>
<dbReference type="AlphaFoldDB" id="A0A5Q0UFR0"/>
<name>A0A5Q0UFR0_9ARCH</name>
<keyword evidence="3" id="KW-1185">Reference proteome</keyword>
<dbReference type="Gene3D" id="1.20.1440.50">
    <property type="entry name" value="Ta0600-like"/>
    <property type="match status" value="1"/>
</dbReference>
<evidence type="ECO:0000313" key="2">
    <source>
        <dbReference type="EMBL" id="QGA80462.1"/>
    </source>
</evidence>